<dbReference type="PANTHER" id="PTHR43201:SF5">
    <property type="entry name" value="MEDIUM-CHAIN ACYL-COA LIGASE ACSF2, MITOCHONDRIAL"/>
    <property type="match status" value="1"/>
</dbReference>
<evidence type="ECO:0000259" key="10">
    <source>
        <dbReference type="Pfam" id="PF13193"/>
    </source>
</evidence>
<name>A0A8U0QHL7_SALNM</name>
<dbReference type="InterPro" id="IPR042099">
    <property type="entry name" value="ANL_N_sf"/>
</dbReference>
<evidence type="ECO:0000256" key="3">
    <source>
        <dbReference type="ARBA" id="ARBA00023098"/>
    </source>
</evidence>
<dbReference type="FunFam" id="3.30.300.30:FF:000008">
    <property type="entry name" value="2,3-dihydroxybenzoate-AMP ligase"/>
    <property type="match status" value="1"/>
</dbReference>
<proteinExistence type="inferred from homology"/>
<comment type="function">
    <text evidence="4">Acyl-CoA synthases catalyze the initial reaction in fatty acid metabolism, by forming a thioester with CoA. Has some preference toward medium-chain substrates. Plays a role in adipocyte differentiation.</text>
</comment>
<dbReference type="FunFam" id="3.40.50.12780:FF:000003">
    <property type="entry name" value="Long-chain-fatty-acid--CoA ligase FadD"/>
    <property type="match status" value="1"/>
</dbReference>
<evidence type="ECO:0000256" key="2">
    <source>
        <dbReference type="ARBA" id="ARBA00022598"/>
    </source>
</evidence>
<dbReference type="GeneID" id="120041865"/>
<evidence type="ECO:0000256" key="4">
    <source>
        <dbReference type="ARBA" id="ARBA00037247"/>
    </source>
</evidence>
<keyword evidence="11" id="KW-1185">Reference proteome</keyword>
<dbReference type="InterPro" id="IPR025110">
    <property type="entry name" value="AMP-bd_C"/>
</dbReference>
<dbReference type="GO" id="GO:0031956">
    <property type="term" value="F:medium-chain fatty acid-CoA ligase activity"/>
    <property type="evidence" value="ECO:0007669"/>
    <property type="project" value="UniProtKB-EC"/>
</dbReference>
<keyword evidence="2" id="KW-0436">Ligase</keyword>
<dbReference type="RefSeq" id="XP_038842647.1">
    <property type="nucleotide sequence ID" value="XM_038986719.1"/>
</dbReference>
<evidence type="ECO:0000313" key="11">
    <source>
        <dbReference type="Proteomes" id="UP000808372"/>
    </source>
</evidence>
<feature type="domain" description="AMP-binding enzyme C-terminal" evidence="10">
    <location>
        <begin position="605"/>
        <end position="680"/>
    </location>
</feature>
<feature type="domain" description="AMP-dependent synthetase/ligase" evidence="9">
    <location>
        <begin position="164"/>
        <end position="554"/>
    </location>
</feature>
<evidence type="ECO:0000259" key="9">
    <source>
        <dbReference type="Pfam" id="PF00501"/>
    </source>
</evidence>
<dbReference type="InterPro" id="IPR020845">
    <property type="entry name" value="AMP-binding_CS"/>
</dbReference>
<dbReference type="Gene3D" id="3.40.50.12780">
    <property type="entry name" value="N-terminal domain of ligase-like"/>
    <property type="match status" value="1"/>
</dbReference>
<organism evidence="11 13">
    <name type="scientific">Salvelinus namaycush</name>
    <name type="common">Lake trout</name>
    <name type="synonym">Salmo namaycush</name>
    <dbReference type="NCBI Taxonomy" id="8040"/>
    <lineage>
        <taxon>Eukaryota</taxon>
        <taxon>Metazoa</taxon>
        <taxon>Chordata</taxon>
        <taxon>Craniata</taxon>
        <taxon>Vertebrata</taxon>
        <taxon>Euteleostomi</taxon>
        <taxon>Actinopterygii</taxon>
        <taxon>Neopterygii</taxon>
        <taxon>Teleostei</taxon>
        <taxon>Protacanthopterygii</taxon>
        <taxon>Salmoniformes</taxon>
        <taxon>Salmonidae</taxon>
        <taxon>Salmoninae</taxon>
        <taxon>Salvelinus</taxon>
    </lineage>
</organism>
<evidence type="ECO:0000256" key="8">
    <source>
        <dbReference type="ARBA" id="ARBA00048277"/>
    </source>
</evidence>
<sequence>MLDMRNKDIRKQIAHVVFRNRLYQERHCGPVSGLLQNAVKPITLLSHPFFSFLLNFCTRIHNTLRYRVFSEVTEAMSAVWISSSLLRSRAAHLRQLSVFSRRAVLQPLQVVSSLHKTPGNPTWLWCCRSLHVDSPPLIPGQSVSYVHGASSVSLLGQTVGQSLQAAADRWPHREALVFLQDGVRKTFSQFQEDVDQAAAGLLALGLKRGDRLGVWGPNTYHWILFQFATAKAGIILVSINPAYQLKELEYTLGKVQCKAVVCPTQFKTQRFCDTLRQICPEMDTAESGVFRSSRLPDLCMVIVTDSRQTGTVHVEDVMQAGSRQHHQELQELQTKLSFDDPINIQFTSGTTGSPKGATLSHHNIVNNAYLVGLRLGFNWRPIRACVPVPLYHCMGSVLGAMCLALHGITLVFPSAGYNSRANLEAIQNERCNFLYGTPTMYIDMLGQPDLHKYDLSSVESGFMSGSLCPSEVMRKLKTDMNVNDMIIGYGTTENSPVTFLGFPRDNEELKTETVGCILNHTEAKVVDVSSGEVVPLGDPGELLIRAYSVMLGYWDDPDKTSEAITKDRWYRTGDLASLDRFGYCRIVGRIKDMIIRGGENIYPAEIEQFLHTHPNVQEAQVIGVRDERLGEQLCACIRLKEGQDCSREEIRDFCKGQISHFKIPHYVVFVDSYPLTASGKIQKIKLREEMEKKLGL</sequence>
<dbReference type="KEGG" id="snh:120041865"/>
<dbReference type="Pfam" id="PF13193">
    <property type="entry name" value="AMP-binding_C"/>
    <property type="match status" value="1"/>
</dbReference>
<dbReference type="RefSeq" id="XP_038842662.1">
    <property type="nucleotide sequence ID" value="XM_038986734.1"/>
</dbReference>
<dbReference type="GO" id="GO:0006631">
    <property type="term" value="P:fatty acid metabolic process"/>
    <property type="evidence" value="ECO:0007669"/>
    <property type="project" value="TreeGrafter"/>
</dbReference>
<dbReference type="KEGG" id="snh:120041848"/>
<dbReference type="OrthoDB" id="10253115at2759"/>
<keyword evidence="3" id="KW-0443">Lipid metabolism</keyword>
<dbReference type="Pfam" id="PF00501">
    <property type="entry name" value="AMP-binding"/>
    <property type="match status" value="1"/>
</dbReference>
<dbReference type="CDD" id="cd05917">
    <property type="entry name" value="FACL_like_2"/>
    <property type="match status" value="1"/>
</dbReference>
<evidence type="ECO:0000256" key="1">
    <source>
        <dbReference type="ARBA" id="ARBA00006432"/>
    </source>
</evidence>
<dbReference type="EC" id="6.2.1.2" evidence="5"/>
<accession>A0A8U0QHL7</accession>
<dbReference type="SUPFAM" id="SSF56801">
    <property type="entry name" value="Acetyl-CoA synthetase-like"/>
    <property type="match status" value="1"/>
</dbReference>
<dbReference type="InterPro" id="IPR045851">
    <property type="entry name" value="AMP-bd_C_sf"/>
</dbReference>
<reference evidence="12 13" key="1">
    <citation type="submission" date="2025-04" db="UniProtKB">
        <authorList>
            <consortium name="RefSeq"/>
        </authorList>
    </citation>
    <scope>IDENTIFICATION</scope>
    <source>
        <tissue evidence="12 13">White muscle</tissue>
    </source>
</reference>
<comment type="similarity">
    <text evidence="1">Belongs to the ATP-dependent AMP-binding enzyme family.</text>
</comment>
<evidence type="ECO:0000313" key="13">
    <source>
        <dbReference type="RefSeq" id="XP_038842662.1"/>
    </source>
</evidence>
<dbReference type="PANTHER" id="PTHR43201">
    <property type="entry name" value="ACYL-COA SYNTHETASE"/>
    <property type="match status" value="1"/>
</dbReference>
<evidence type="ECO:0000256" key="6">
    <source>
        <dbReference type="ARBA" id="ARBA00039638"/>
    </source>
</evidence>
<evidence type="ECO:0000313" key="12">
    <source>
        <dbReference type="RefSeq" id="XP_038842647.1"/>
    </source>
</evidence>
<evidence type="ECO:0000256" key="7">
    <source>
        <dbReference type="ARBA" id="ARBA00047319"/>
    </source>
</evidence>
<comment type="catalytic activity">
    <reaction evidence="7">
        <text>octanoate + ATP + CoA = octanoyl-CoA + AMP + diphosphate</text>
        <dbReference type="Rhea" id="RHEA:33631"/>
        <dbReference type="ChEBI" id="CHEBI:25646"/>
        <dbReference type="ChEBI" id="CHEBI:30616"/>
        <dbReference type="ChEBI" id="CHEBI:33019"/>
        <dbReference type="ChEBI" id="CHEBI:57287"/>
        <dbReference type="ChEBI" id="CHEBI:57386"/>
        <dbReference type="ChEBI" id="CHEBI:456215"/>
    </reaction>
</comment>
<dbReference type="Proteomes" id="UP000808372">
    <property type="component" value="Chromosome 3"/>
</dbReference>
<evidence type="ECO:0000256" key="5">
    <source>
        <dbReference type="ARBA" id="ARBA00039009"/>
    </source>
</evidence>
<protein>
    <recommendedName>
        <fullName evidence="6">Medium-chain acyl-CoA ligase ACSF2, mitochondrial</fullName>
        <ecNumber evidence="5">6.2.1.2</ecNumber>
    </recommendedName>
</protein>
<gene>
    <name evidence="13" type="primary">LOC120041865</name>
    <name evidence="12" type="synonym">LOC120041848</name>
</gene>
<dbReference type="Gene3D" id="3.30.300.30">
    <property type="match status" value="1"/>
</dbReference>
<dbReference type="AlphaFoldDB" id="A0A8U0QHL7"/>
<dbReference type="InterPro" id="IPR000873">
    <property type="entry name" value="AMP-dep_synth/lig_dom"/>
</dbReference>
<dbReference type="PROSITE" id="PS00455">
    <property type="entry name" value="AMP_BINDING"/>
    <property type="match status" value="1"/>
</dbReference>
<comment type="catalytic activity">
    <reaction evidence="8">
        <text>a medium-chain fatty acid + ATP + CoA = a medium-chain fatty acyl-CoA + AMP + diphosphate</text>
        <dbReference type="Rhea" id="RHEA:48340"/>
        <dbReference type="ChEBI" id="CHEBI:30616"/>
        <dbReference type="ChEBI" id="CHEBI:33019"/>
        <dbReference type="ChEBI" id="CHEBI:57287"/>
        <dbReference type="ChEBI" id="CHEBI:59558"/>
        <dbReference type="ChEBI" id="CHEBI:90546"/>
        <dbReference type="ChEBI" id="CHEBI:456215"/>
        <dbReference type="EC" id="6.2.1.2"/>
    </reaction>
</comment>